<dbReference type="Gene3D" id="3.40.190.10">
    <property type="entry name" value="Periplasmic binding protein-like II"/>
    <property type="match status" value="2"/>
</dbReference>
<dbReference type="InterPro" id="IPR011852">
    <property type="entry name" value="TRAP_TAXI"/>
</dbReference>
<dbReference type="PANTHER" id="PTHR42941:SF1">
    <property type="entry name" value="SLL1037 PROTEIN"/>
    <property type="match status" value="1"/>
</dbReference>
<evidence type="ECO:0000313" key="3">
    <source>
        <dbReference type="Proteomes" id="UP000239203"/>
    </source>
</evidence>
<dbReference type="SUPFAM" id="SSF53850">
    <property type="entry name" value="Periplasmic binding protein-like II"/>
    <property type="match status" value="1"/>
</dbReference>
<dbReference type="AlphaFoldDB" id="A0A2S6GCM6"/>
<feature type="signal peptide" evidence="1">
    <location>
        <begin position="1"/>
        <end position="26"/>
    </location>
</feature>
<accession>A0A2S6GCM6</accession>
<sequence>MTRARPGLRFAAALCALLTLLSGCDAQFPEARLRIAAGNLNGVYNNMAQYLADTWQRTLGMPHPEVLDTSGSPENVTKLLSGAADIAFSAADVAAEPHPGGAQPQALARIYNDYLHIVVRADGPIQRFADLRGKRVAVGSPDSGVEFIADRMLRMFDLGDPGALDRRSMKVTESAEALRDGKIDAFFWSGGLPTEAISRLADVVSIRLLDLTEEMPLLRKQYPVYNSASIPASTYRLTGRPVNTLAVPNFLLVSADMSPDLAEALVREFFDAQPAMAKQVQAALAIDRQSAIETDPVRLHPGAERYFRAEKA</sequence>
<dbReference type="OrthoDB" id="5582316at2"/>
<dbReference type="EMBL" id="PTIX01000036">
    <property type="protein sequence ID" value="PPK62234.1"/>
    <property type="molecule type" value="Genomic_DNA"/>
</dbReference>
<reference evidence="2 3" key="1">
    <citation type="submission" date="2018-02" db="EMBL/GenBank/DDBJ databases">
        <title>Genomic Encyclopedia of Archaeal and Bacterial Type Strains, Phase II (KMG-II): from individual species to whole genera.</title>
        <authorList>
            <person name="Goeker M."/>
        </authorList>
    </citation>
    <scope>NUCLEOTIDE SEQUENCE [LARGE SCALE GENOMIC DNA]</scope>
    <source>
        <strain evidence="2 3">YU 961-1</strain>
    </source>
</reference>
<keyword evidence="1" id="KW-0732">Signal</keyword>
<evidence type="ECO:0008006" key="4">
    <source>
        <dbReference type="Google" id="ProtNLM"/>
    </source>
</evidence>
<comment type="caution">
    <text evidence="2">The sequence shown here is derived from an EMBL/GenBank/DDBJ whole genome shotgun (WGS) entry which is preliminary data.</text>
</comment>
<evidence type="ECO:0000313" key="2">
    <source>
        <dbReference type="EMBL" id="PPK62234.1"/>
    </source>
</evidence>
<gene>
    <name evidence="2" type="ORF">CLV40_13645</name>
</gene>
<protein>
    <recommendedName>
        <fullName evidence="4">TRAP transporter TAXI family solute receptor</fullName>
    </recommendedName>
</protein>
<dbReference type="PROSITE" id="PS51257">
    <property type="entry name" value="PROKAR_LIPOPROTEIN"/>
    <property type="match status" value="1"/>
</dbReference>
<organism evidence="2 3">
    <name type="scientific">Actinokineospora auranticolor</name>
    <dbReference type="NCBI Taxonomy" id="155976"/>
    <lineage>
        <taxon>Bacteria</taxon>
        <taxon>Bacillati</taxon>
        <taxon>Actinomycetota</taxon>
        <taxon>Actinomycetes</taxon>
        <taxon>Pseudonocardiales</taxon>
        <taxon>Pseudonocardiaceae</taxon>
        <taxon>Actinokineospora</taxon>
    </lineage>
</organism>
<dbReference type="RefSeq" id="WP_104483281.1">
    <property type="nucleotide sequence ID" value="NZ_CP154825.1"/>
</dbReference>
<keyword evidence="3" id="KW-1185">Reference proteome</keyword>
<feature type="chain" id="PRO_5015752003" description="TRAP transporter TAXI family solute receptor" evidence="1">
    <location>
        <begin position="27"/>
        <end position="312"/>
    </location>
</feature>
<dbReference type="Pfam" id="PF16868">
    <property type="entry name" value="NMT1_3"/>
    <property type="match status" value="1"/>
</dbReference>
<proteinExistence type="predicted"/>
<dbReference type="NCBIfam" id="TIGR02122">
    <property type="entry name" value="TRAP_TAXI"/>
    <property type="match status" value="1"/>
</dbReference>
<dbReference type="Proteomes" id="UP000239203">
    <property type="component" value="Unassembled WGS sequence"/>
</dbReference>
<name>A0A2S6GCM6_9PSEU</name>
<evidence type="ECO:0000256" key="1">
    <source>
        <dbReference type="SAM" id="SignalP"/>
    </source>
</evidence>
<dbReference type="PANTHER" id="PTHR42941">
    <property type="entry name" value="SLL1037 PROTEIN"/>
    <property type="match status" value="1"/>
</dbReference>